<feature type="transmembrane region" description="Helical" evidence="5">
    <location>
        <begin position="72"/>
        <end position="90"/>
    </location>
</feature>
<dbReference type="InterPro" id="IPR004089">
    <property type="entry name" value="MCPsignal_dom"/>
</dbReference>
<protein>
    <submittedName>
        <fullName evidence="7">Methyl-accepting chemotaxis protein</fullName>
    </submittedName>
</protein>
<dbReference type="SUPFAM" id="SSF58104">
    <property type="entry name" value="Methyl-accepting chemotaxis protein (MCP) signaling domain"/>
    <property type="match status" value="1"/>
</dbReference>
<accession>A0A1G8T183</accession>
<dbReference type="RefSeq" id="WP_093193387.1">
    <property type="nucleotide sequence ID" value="NZ_FNEV01000004.1"/>
</dbReference>
<dbReference type="PANTHER" id="PTHR32089:SF112">
    <property type="entry name" value="LYSOZYME-LIKE PROTEIN-RELATED"/>
    <property type="match status" value="1"/>
</dbReference>
<evidence type="ECO:0000256" key="3">
    <source>
        <dbReference type="PROSITE-ProRule" id="PRU00284"/>
    </source>
</evidence>
<feature type="transmembrane region" description="Helical" evidence="5">
    <location>
        <begin position="124"/>
        <end position="142"/>
    </location>
</feature>
<keyword evidence="8" id="KW-1185">Reference proteome</keyword>
<dbReference type="InterPro" id="IPR004090">
    <property type="entry name" value="Chemotax_Me-accpt_rcpt"/>
</dbReference>
<dbReference type="PANTHER" id="PTHR32089">
    <property type="entry name" value="METHYL-ACCEPTING CHEMOTAXIS PROTEIN MCPB"/>
    <property type="match status" value="1"/>
</dbReference>
<dbReference type="GO" id="GO:0004888">
    <property type="term" value="F:transmembrane signaling receptor activity"/>
    <property type="evidence" value="ECO:0007669"/>
    <property type="project" value="InterPro"/>
</dbReference>
<reference evidence="8" key="1">
    <citation type="submission" date="2016-10" db="EMBL/GenBank/DDBJ databases">
        <authorList>
            <person name="Varghese N."/>
            <person name="Submissions S."/>
        </authorList>
    </citation>
    <scope>NUCLEOTIDE SEQUENCE [LARGE SCALE GENOMIC DNA]</scope>
    <source>
        <strain evidence="8">DSM 4771</strain>
    </source>
</reference>
<gene>
    <name evidence="7" type="ORF">SAMN04490247_1640</name>
</gene>
<organism evidence="7 8">
    <name type="scientific">Salimicrobium halophilum</name>
    <dbReference type="NCBI Taxonomy" id="86666"/>
    <lineage>
        <taxon>Bacteria</taxon>
        <taxon>Bacillati</taxon>
        <taxon>Bacillota</taxon>
        <taxon>Bacilli</taxon>
        <taxon>Bacillales</taxon>
        <taxon>Bacillaceae</taxon>
        <taxon>Salimicrobium</taxon>
    </lineage>
</organism>
<dbReference type="EMBL" id="FNEV01000004">
    <property type="protein sequence ID" value="SDJ35174.1"/>
    <property type="molecule type" value="Genomic_DNA"/>
</dbReference>
<feature type="coiled-coil region" evidence="4">
    <location>
        <begin position="169"/>
        <end position="196"/>
    </location>
</feature>
<feature type="domain" description="Methyl-accepting transducer" evidence="6">
    <location>
        <begin position="214"/>
        <end position="450"/>
    </location>
</feature>
<feature type="transmembrane region" description="Helical" evidence="5">
    <location>
        <begin position="96"/>
        <end position="112"/>
    </location>
</feature>
<evidence type="ECO:0000256" key="2">
    <source>
        <dbReference type="ARBA" id="ARBA00029447"/>
    </source>
</evidence>
<dbReference type="STRING" id="86666.SAMN04490247_1640"/>
<dbReference type="SMART" id="SM00283">
    <property type="entry name" value="MA"/>
    <property type="match status" value="1"/>
</dbReference>
<dbReference type="Gene3D" id="1.10.287.950">
    <property type="entry name" value="Methyl-accepting chemotaxis protein"/>
    <property type="match status" value="1"/>
</dbReference>
<feature type="transmembrane region" description="Helical" evidence="5">
    <location>
        <begin position="44"/>
        <end position="65"/>
    </location>
</feature>
<evidence type="ECO:0000256" key="4">
    <source>
        <dbReference type="SAM" id="Coils"/>
    </source>
</evidence>
<dbReference type="GO" id="GO:0016020">
    <property type="term" value="C:membrane"/>
    <property type="evidence" value="ECO:0007669"/>
    <property type="project" value="InterPro"/>
</dbReference>
<dbReference type="Proteomes" id="UP000199225">
    <property type="component" value="Unassembled WGS sequence"/>
</dbReference>
<evidence type="ECO:0000259" key="6">
    <source>
        <dbReference type="PROSITE" id="PS50111"/>
    </source>
</evidence>
<dbReference type="PROSITE" id="PS50111">
    <property type="entry name" value="CHEMOTAXIS_TRANSDUC_2"/>
    <property type="match status" value="1"/>
</dbReference>
<evidence type="ECO:0000313" key="7">
    <source>
        <dbReference type="EMBL" id="SDJ35174.1"/>
    </source>
</evidence>
<dbReference type="OrthoDB" id="2166737at2"/>
<keyword evidence="4" id="KW-0175">Coiled coil</keyword>
<dbReference type="GO" id="GO:0007165">
    <property type="term" value="P:signal transduction"/>
    <property type="evidence" value="ECO:0007669"/>
    <property type="project" value="UniProtKB-KW"/>
</dbReference>
<evidence type="ECO:0000313" key="8">
    <source>
        <dbReference type="Proteomes" id="UP000199225"/>
    </source>
</evidence>
<keyword evidence="5" id="KW-0812">Transmembrane</keyword>
<dbReference type="PRINTS" id="PR00260">
    <property type="entry name" value="CHEMTRNSDUCR"/>
</dbReference>
<dbReference type="AlphaFoldDB" id="A0A1G8T183"/>
<dbReference type="GO" id="GO:0006935">
    <property type="term" value="P:chemotaxis"/>
    <property type="evidence" value="ECO:0007669"/>
    <property type="project" value="InterPro"/>
</dbReference>
<evidence type="ECO:0000256" key="5">
    <source>
        <dbReference type="SAM" id="Phobius"/>
    </source>
</evidence>
<keyword evidence="1 3" id="KW-0807">Transducer</keyword>
<evidence type="ECO:0000256" key="1">
    <source>
        <dbReference type="ARBA" id="ARBA00023224"/>
    </source>
</evidence>
<keyword evidence="5" id="KW-1133">Transmembrane helix</keyword>
<dbReference type="Pfam" id="PF00015">
    <property type="entry name" value="MCPsignal"/>
    <property type="match status" value="1"/>
</dbReference>
<feature type="transmembrane region" description="Helical" evidence="5">
    <location>
        <begin position="148"/>
        <end position="167"/>
    </location>
</feature>
<keyword evidence="5" id="KW-0472">Membrane</keyword>
<name>A0A1G8T183_9BACI</name>
<sequence>MIQSKNRTMIMFSAAGILLTLLIHYIHRVSPMNWGQELHGTYQPYLYISMMIPLFLLTVSIWFYKRDKEHKALPWLMSILFTSISLGMIVNGEGMVVYHFSIFLVVALLAFYDRVEIISLMTGVFAVFHIGAMFVGTEFLYGSNSYTWFMFGLHAGYLVLTSAGTSYQIHLRNRHVKDLEKENRQKEKEIEAMFSQMRTVTEAITTTATSLNRTSQSSEKAHSNIGRLLEERNAGAAEQEKKAEENAGNLAEIKSAIEEINTSIEAMAESTEDMNQTAYSAKDSLSEVSEAVGQTNDSVNDMREVVEQLNGQSKEIGMIAEEIASISESTNLLALNASIEAARAGEHGKGFSVVAQEVRKLSDQSETATKKILSIVREIERNISHTDQSSATTLQYMTESRHKLEQAEASFENLSAKSMYIKDRTNDISASSQQLLSSTFMLSDAFDELLHFAKDAKHQNGKVMTASDEQYTMVTDMRDRMSSLTELVEELQVAMGEKEDSGRPKLKAIKDHQVA</sequence>
<proteinExistence type="inferred from homology"/>
<comment type="similarity">
    <text evidence="2">Belongs to the methyl-accepting chemotaxis (MCP) protein family.</text>
</comment>